<reference evidence="3" key="1">
    <citation type="journal article" date="2019" name="Mol. Biol. Evol.">
        <title>Blast fungal genomes show frequent chromosomal changes, gene gains and losses, and effector gene turnover.</title>
        <authorList>
            <person name="Gomez Luciano L.B."/>
            <person name="Jason Tsai I."/>
            <person name="Chuma I."/>
            <person name="Tosa Y."/>
            <person name="Chen Y.H."/>
            <person name="Li J.Y."/>
            <person name="Li M.Y."/>
            <person name="Jade Lu M.Y."/>
            <person name="Nakayashiki H."/>
            <person name="Li W.H."/>
        </authorList>
    </citation>
    <scope>NUCLEOTIDE SEQUENCE</scope>
    <source>
        <strain evidence="3">NI907</strain>
    </source>
</reference>
<reference evidence="3" key="2">
    <citation type="submission" date="2019-10" db="EMBL/GenBank/DDBJ databases">
        <authorList>
            <consortium name="NCBI Genome Project"/>
        </authorList>
    </citation>
    <scope>NUCLEOTIDE SEQUENCE</scope>
    <source>
        <strain evidence="3">NI907</strain>
    </source>
</reference>
<keyword evidence="2" id="KW-1185">Reference proteome</keyword>
<feature type="compositionally biased region" description="Basic and acidic residues" evidence="1">
    <location>
        <begin position="64"/>
        <end position="80"/>
    </location>
</feature>
<gene>
    <name evidence="3" type="ORF">PgNI_01355</name>
</gene>
<feature type="region of interest" description="Disordered" evidence="1">
    <location>
        <begin position="1"/>
        <end position="21"/>
    </location>
</feature>
<dbReference type="GeneID" id="41956342"/>
<dbReference type="KEGG" id="pgri:PgNI_01355"/>
<proteinExistence type="predicted"/>
<feature type="compositionally biased region" description="Polar residues" evidence="1">
    <location>
        <begin position="1"/>
        <end position="13"/>
    </location>
</feature>
<evidence type="ECO:0000256" key="1">
    <source>
        <dbReference type="SAM" id="MobiDB-lite"/>
    </source>
</evidence>
<dbReference type="AlphaFoldDB" id="A0A6P8BJT9"/>
<sequence length="195" mass="22086">MTSQQNDGSNSDRLGSGQRPLDIVMSGYTHYELNENLEIEKWHRPAAPPAPEPGSLLLPDPEEKEDRSLELRARWEEQPEVPKDKYRGPYVLLDRARRAAYEGYQEPSDLHWPVKLPSRAQLARMSHRRPRPRPTSTAAKARERGGTVRPEPVFWGSGQRRVTLGKDYKASGMIKAILDGARANVKARASRGARR</sequence>
<feature type="region of interest" description="Disordered" evidence="1">
    <location>
        <begin position="121"/>
        <end position="154"/>
    </location>
</feature>
<protein>
    <submittedName>
        <fullName evidence="3">Uncharacterized protein</fullName>
    </submittedName>
</protein>
<evidence type="ECO:0000313" key="3">
    <source>
        <dbReference type="RefSeq" id="XP_030987371.1"/>
    </source>
</evidence>
<dbReference type="Proteomes" id="UP000515153">
    <property type="component" value="Unplaced"/>
</dbReference>
<feature type="region of interest" description="Disordered" evidence="1">
    <location>
        <begin position="42"/>
        <end position="80"/>
    </location>
</feature>
<organism evidence="2 3">
    <name type="scientific">Pyricularia grisea</name>
    <name type="common">Crabgrass-specific blast fungus</name>
    <name type="synonym">Magnaporthe grisea</name>
    <dbReference type="NCBI Taxonomy" id="148305"/>
    <lineage>
        <taxon>Eukaryota</taxon>
        <taxon>Fungi</taxon>
        <taxon>Dikarya</taxon>
        <taxon>Ascomycota</taxon>
        <taxon>Pezizomycotina</taxon>
        <taxon>Sordariomycetes</taxon>
        <taxon>Sordariomycetidae</taxon>
        <taxon>Magnaporthales</taxon>
        <taxon>Pyriculariaceae</taxon>
        <taxon>Pyricularia</taxon>
    </lineage>
</organism>
<reference evidence="3" key="3">
    <citation type="submission" date="2025-08" db="UniProtKB">
        <authorList>
            <consortium name="RefSeq"/>
        </authorList>
    </citation>
    <scope>IDENTIFICATION</scope>
    <source>
        <strain evidence="3">NI907</strain>
    </source>
</reference>
<dbReference type="RefSeq" id="XP_030987371.1">
    <property type="nucleotide sequence ID" value="XM_031121428.1"/>
</dbReference>
<evidence type="ECO:0000313" key="2">
    <source>
        <dbReference type="Proteomes" id="UP000515153"/>
    </source>
</evidence>
<name>A0A6P8BJT9_PYRGI</name>
<accession>A0A6P8BJT9</accession>